<evidence type="ECO:0000256" key="1">
    <source>
        <dbReference type="ARBA" id="ARBA00000829"/>
    </source>
</evidence>
<reference evidence="12" key="1">
    <citation type="submission" date="2025-08" db="UniProtKB">
        <authorList>
            <consortium name="Ensembl"/>
        </authorList>
    </citation>
    <scope>IDENTIFICATION</scope>
</reference>
<feature type="domain" description="Beta-mannosidase-like galactose-binding" evidence="11">
    <location>
        <begin position="30"/>
        <end position="171"/>
    </location>
</feature>
<keyword evidence="8" id="KW-0458">Lysosome</keyword>
<keyword evidence="7" id="KW-0325">Glycoprotein</keyword>
<sequence length="188" mass="21601">CCYHPAHFHVLFGYNVSRQEQYDLSLNRKWTIQNSNGSLSLPADVPGCVHSALLKQGFIKDLYFRFNDVAYRWIALDNWTYTTTFSASTEAKQRVQLVFEGVDTVASISLNGVVVGKTDNMFRRYVMKKVSLLSPVVYASERSRDHSSYRVPPDCPPPVQKGECHVNFIRKGILETLQIKWERQTDTF</sequence>
<dbReference type="GO" id="GO:0005764">
    <property type="term" value="C:lysosome"/>
    <property type="evidence" value="ECO:0007669"/>
    <property type="project" value="UniProtKB-SubCell"/>
</dbReference>
<comment type="similarity">
    <text evidence="3">Belongs to the glycosyl hydrolase 2 family.</text>
</comment>
<dbReference type="FunFam" id="2.60.120.260:FF:000060">
    <property type="entry name" value="Probable beta-mannosidase"/>
    <property type="match status" value="1"/>
</dbReference>
<dbReference type="Proteomes" id="UP000472277">
    <property type="component" value="Unassembled WGS sequence"/>
</dbReference>
<name>A0A674BVA1_SALTR</name>
<keyword evidence="6" id="KW-0378">Hydrolase</keyword>
<dbReference type="InterPro" id="IPR008979">
    <property type="entry name" value="Galactose-bd-like_sf"/>
</dbReference>
<evidence type="ECO:0000259" key="11">
    <source>
        <dbReference type="Pfam" id="PF22666"/>
    </source>
</evidence>
<evidence type="ECO:0000313" key="12">
    <source>
        <dbReference type="Ensembl" id="ENSSTUP00000074981.1"/>
    </source>
</evidence>
<dbReference type="EC" id="3.2.1.25" evidence="4"/>
<evidence type="ECO:0000256" key="2">
    <source>
        <dbReference type="ARBA" id="ARBA00004371"/>
    </source>
</evidence>
<dbReference type="InParanoid" id="A0A674BVA1"/>
<keyword evidence="9" id="KW-0326">Glycosidase</keyword>
<dbReference type="Gene3D" id="2.60.120.260">
    <property type="entry name" value="Galactose-binding domain-like"/>
    <property type="match status" value="1"/>
</dbReference>
<dbReference type="PANTHER" id="PTHR43730:SF1">
    <property type="entry name" value="BETA-MANNOSIDASE"/>
    <property type="match status" value="1"/>
</dbReference>
<comment type="subcellular location">
    <subcellularLocation>
        <location evidence="2">Lysosome</location>
    </subcellularLocation>
</comment>
<evidence type="ECO:0000256" key="10">
    <source>
        <dbReference type="ARBA" id="ARBA00033445"/>
    </source>
</evidence>
<reference evidence="12" key="2">
    <citation type="submission" date="2025-09" db="UniProtKB">
        <authorList>
            <consortium name="Ensembl"/>
        </authorList>
    </citation>
    <scope>IDENTIFICATION</scope>
</reference>
<dbReference type="OMA" id="NGKCHAN"/>
<dbReference type="Ensembl" id="ENSSTUT00000079727.1">
    <property type="protein sequence ID" value="ENSSTUP00000074981.1"/>
    <property type="gene ID" value="ENSSTUG00000032927.1"/>
</dbReference>
<dbReference type="Pfam" id="PF22666">
    <property type="entry name" value="Glyco_hydro_2_N2"/>
    <property type="match status" value="1"/>
</dbReference>
<evidence type="ECO:0000256" key="4">
    <source>
        <dbReference type="ARBA" id="ARBA00012754"/>
    </source>
</evidence>
<protein>
    <recommendedName>
        <fullName evidence="4">beta-mannosidase</fullName>
        <ecNumber evidence="4">3.2.1.25</ecNumber>
    </recommendedName>
    <alternativeName>
        <fullName evidence="10">Mannanase</fullName>
    </alternativeName>
</protein>
<dbReference type="SUPFAM" id="SSF49785">
    <property type="entry name" value="Galactose-binding domain-like"/>
    <property type="match status" value="1"/>
</dbReference>
<evidence type="ECO:0000256" key="3">
    <source>
        <dbReference type="ARBA" id="ARBA00007401"/>
    </source>
</evidence>
<organism evidence="12 13">
    <name type="scientific">Salmo trutta</name>
    <name type="common">Brown trout</name>
    <dbReference type="NCBI Taxonomy" id="8032"/>
    <lineage>
        <taxon>Eukaryota</taxon>
        <taxon>Metazoa</taxon>
        <taxon>Chordata</taxon>
        <taxon>Craniata</taxon>
        <taxon>Vertebrata</taxon>
        <taxon>Euteleostomi</taxon>
        <taxon>Actinopterygii</taxon>
        <taxon>Neopterygii</taxon>
        <taxon>Teleostei</taxon>
        <taxon>Protacanthopterygii</taxon>
        <taxon>Salmoniformes</taxon>
        <taxon>Salmonidae</taxon>
        <taxon>Salmoninae</taxon>
        <taxon>Salmo</taxon>
    </lineage>
</organism>
<evidence type="ECO:0000256" key="9">
    <source>
        <dbReference type="ARBA" id="ARBA00023295"/>
    </source>
</evidence>
<dbReference type="GeneTree" id="ENSGT00390000001670"/>
<dbReference type="GO" id="GO:0006516">
    <property type="term" value="P:glycoprotein catabolic process"/>
    <property type="evidence" value="ECO:0007669"/>
    <property type="project" value="TreeGrafter"/>
</dbReference>
<evidence type="ECO:0000313" key="13">
    <source>
        <dbReference type="Proteomes" id="UP000472277"/>
    </source>
</evidence>
<comment type="catalytic activity">
    <reaction evidence="1">
        <text>Hydrolysis of terminal, non-reducing beta-D-mannose residues in beta-D-mannosides.</text>
        <dbReference type="EC" id="3.2.1.25"/>
    </reaction>
</comment>
<dbReference type="PANTHER" id="PTHR43730">
    <property type="entry name" value="BETA-MANNOSIDASE"/>
    <property type="match status" value="1"/>
</dbReference>
<keyword evidence="13" id="KW-1185">Reference proteome</keyword>
<evidence type="ECO:0000256" key="6">
    <source>
        <dbReference type="ARBA" id="ARBA00022801"/>
    </source>
</evidence>
<proteinExistence type="inferred from homology"/>
<keyword evidence="5" id="KW-0732">Signal</keyword>
<dbReference type="GO" id="GO:0004567">
    <property type="term" value="F:beta-mannosidase activity"/>
    <property type="evidence" value="ECO:0007669"/>
    <property type="project" value="UniProtKB-EC"/>
</dbReference>
<dbReference type="AlphaFoldDB" id="A0A674BVA1"/>
<accession>A0A674BVA1</accession>
<dbReference type="InterPro" id="IPR054593">
    <property type="entry name" value="Beta-mannosidase-like_N2"/>
</dbReference>
<evidence type="ECO:0000256" key="8">
    <source>
        <dbReference type="ARBA" id="ARBA00023228"/>
    </source>
</evidence>
<dbReference type="InterPro" id="IPR050887">
    <property type="entry name" value="Beta-mannosidase_GH2"/>
</dbReference>
<evidence type="ECO:0000256" key="7">
    <source>
        <dbReference type="ARBA" id="ARBA00023180"/>
    </source>
</evidence>
<evidence type="ECO:0000256" key="5">
    <source>
        <dbReference type="ARBA" id="ARBA00022729"/>
    </source>
</evidence>